<sequence>MPPAKVFGALFGIPLVSGIGWTMYSSRNVRSVMHADPLLVSSYCRQAAAKTREEGIPSLMCAFEVPVILPTANVREALSSYSIDGSLYALHALLSSFFMRVEVITTAFSSRWRPSDAYRCWKSTSRRALAEERQSVLLGHHDKTERVYGEWELSFQQQQQQKEEKEEKEHNSEAEAILKYEDEAISVSLVPTTEGSRQAMLRLCYIVQPFDCFERDSTTEKVVLWCLEKYGMLLTAQAARALEFLEK</sequence>
<evidence type="ECO:0000313" key="3">
    <source>
        <dbReference type="EMBL" id="ORC89668.1"/>
    </source>
</evidence>
<reference evidence="3 4" key="1">
    <citation type="submission" date="2017-03" db="EMBL/GenBank/DDBJ databases">
        <title>An alternative strategy for trypanosome survival in the mammalian bloodstream revealed through genome and transcriptome analysis of the ubiquitous bovine parasite Trypanosoma (Megatrypanum) theileri.</title>
        <authorList>
            <person name="Kelly S."/>
            <person name="Ivens A."/>
            <person name="Mott A."/>
            <person name="O'Neill E."/>
            <person name="Emms D."/>
            <person name="Macleod O."/>
            <person name="Voorheis P."/>
            <person name="Matthews J."/>
            <person name="Matthews K."/>
            <person name="Carrington M."/>
        </authorList>
    </citation>
    <scope>NUCLEOTIDE SEQUENCE [LARGE SCALE GENOMIC DNA]</scope>
    <source>
        <strain evidence="3">Edinburgh</strain>
    </source>
</reference>
<dbReference type="VEuPathDB" id="TriTrypDB:TM35_000112020"/>
<keyword evidence="2" id="KW-1133">Transmembrane helix</keyword>
<organism evidence="3 4">
    <name type="scientific">Trypanosoma theileri</name>
    <dbReference type="NCBI Taxonomy" id="67003"/>
    <lineage>
        <taxon>Eukaryota</taxon>
        <taxon>Discoba</taxon>
        <taxon>Euglenozoa</taxon>
        <taxon>Kinetoplastea</taxon>
        <taxon>Metakinetoplastina</taxon>
        <taxon>Trypanosomatida</taxon>
        <taxon>Trypanosomatidae</taxon>
        <taxon>Trypanosoma</taxon>
    </lineage>
</organism>
<keyword evidence="2" id="KW-0472">Membrane</keyword>
<dbReference type="RefSeq" id="XP_028883734.1">
    <property type="nucleotide sequence ID" value="XM_029024911.1"/>
</dbReference>
<keyword evidence="4" id="KW-1185">Reference proteome</keyword>
<feature type="coiled-coil region" evidence="1">
    <location>
        <begin position="148"/>
        <end position="175"/>
    </location>
</feature>
<keyword evidence="3" id="KW-0347">Helicase</keyword>
<protein>
    <submittedName>
        <fullName evidence="3">PIF1 helicase-like protein</fullName>
    </submittedName>
</protein>
<proteinExistence type="predicted"/>
<comment type="caution">
    <text evidence="3">The sequence shown here is derived from an EMBL/GenBank/DDBJ whole genome shotgun (WGS) entry which is preliminary data.</text>
</comment>
<dbReference type="OrthoDB" id="239593at2759"/>
<evidence type="ECO:0000313" key="4">
    <source>
        <dbReference type="Proteomes" id="UP000192257"/>
    </source>
</evidence>
<name>A0A1X0NYN6_9TRYP</name>
<accession>A0A1X0NYN6</accession>
<dbReference type="GeneID" id="39984691"/>
<evidence type="ECO:0000256" key="2">
    <source>
        <dbReference type="SAM" id="Phobius"/>
    </source>
</evidence>
<feature type="transmembrane region" description="Helical" evidence="2">
    <location>
        <begin position="6"/>
        <end position="24"/>
    </location>
</feature>
<dbReference type="AlphaFoldDB" id="A0A1X0NYN6"/>
<keyword evidence="2" id="KW-0812">Transmembrane</keyword>
<keyword evidence="3" id="KW-0378">Hydrolase</keyword>
<keyword evidence="3" id="KW-0547">Nucleotide-binding</keyword>
<dbReference type="Proteomes" id="UP000192257">
    <property type="component" value="Unassembled WGS sequence"/>
</dbReference>
<gene>
    <name evidence="3" type="ORF">TM35_000112020</name>
</gene>
<keyword evidence="3" id="KW-0067">ATP-binding</keyword>
<dbReference type="EMBL" id="NBCO01000011">
    <property type="protein sequence ID" value="ORC89668.1"/>
    <property type="molecule type" value="Genomic_DNA"/>
</dbReference>
<evidence type="ECO:0000256" key="1">
    <source>
        <dbReference type="SAM" id="Coils"/>
    </source>
</evidence>
<dbReference type="GO" id="GO:0004386">
    <property type="term" value="F:helicase activity"/>
    <property type="evidence" value="ECO:0007669"/>
    <property type="project" value="UniProtKB-KW"/>
</dbReference>
<keyword evidence="1" id="KW-0175">Coiled coil</keyword>